<evidence type="ECO:0000256" key="5">
    <source>
        <dbReference type="SAM" id="Phobius"/>
    </source>
</evidence>
<organism evidence="7 8">
    <name type="scientific">Silurus asotus</name>
    <name type="common">Amur catfish</name>
    <name type="synonym">Parasilurus asotus</name>
    <dbReference type="NCBI Taxonomy" id="30991"/>
    <lineage>
        <taxon>Eukaryota</taxon>
        <taxon>Metazoa</taxon>
        <taxon>Chordata</taxon>
        <taxon>Craniata</taxon>
        <taxon>Vertebrata</taxon>
        <taxon>Euteleostomi</taxon>
        <taxon>Actinopterygii</taxon>
        <taxon>Neopterygii</taxon>
        <taxon>Teleostei</taxon>
        <taxon>Ostariophysi</taxon>
        <taxon>Siluriformes</taxon>
        <taxon>Siluridae</taxon>
        <taxon>Silurus</taxon>
    </lineage>
</organism>
<keyword evidence="3 5" id="KW-1133">Transmembrane helix</keyword>
<sequence>VTCSYDHMTPFAVLLVNVTQIDGRQWKILSYLTYIGCSLSSFFSAVIIFLYVFIKWVLVSNRDSSMGIHVSLCLAVFLLNTSFLFIEWGATWSQNSACVIIAVIIQYSLLASPVIFWIFFPGVPAVLVGGSLCVFGSTPFYGRKELILSDTNGTTQFQHVHGTITIKVLSDLKSLSHFFLNSCWITNTHFLYGMNISYFSLTFLFNTCFLVVVTHQIFKLRCLYDKGRRLPSPKDICTVLGLNMLLGMTWGLIFFTSGYTNYPILYLFCICNSLQGLFLFLWFCGTMKRNRHVEAQTSI</sequence>
<name>A0AAD5FAM4_SILAS</name>
<dbReference type="PANTHER" id="PTHR12011">
    <property type="entry name" value="ADHESION G-PROTEIN COUPLED RECEPTOR"/>
    <property type="match status" value="1"/>
</dbReference>
<dbReference type="PANTHER" id="PTHR12011:SF454">
    <property type="entry name" value="ADHESION G-PROTEIN COUPLED RECEPTOR G5-LIKE"/>
    <property type="match status" value="1"/>
</dbReference>
<feature type="transmembrane region" description="Helical" evidence="5">
    <location>
        <begin position="31"/>
        <end position="54"/>
    </location>
</feature>
<dbReference type="GO" id="GO:0007166">
    <property type="term" value="P:cell surface receptor signaling pathway"/>
    <property type="evidence" value="ECO:0007669"/>
    <property type="project" value="InterPro"/>
</dbReference>
<accession>A0AAD5FAM4</accession>
<dbReference type="InterPro" id="IPR017981">
    <property type="entry name" value="GPCR_2-like_7TM"/>
</dbReference>
<dbReference type="GO" id="GO:0007189">
    <property type="term" value="P:adenylate cyclase-activating G protein-coupled receptor signaling pathway"/>
    <property type="evidence" value="ECO:0007669"/>
    <property type="project" value="TreeGrafter"/>
</dbReference>
<dbReference type="GO" id="GO:0005886">
    <property type="term" value="C:plasma membrane"/>
    <property type="evidence" value="ECO:0007669"/>
    <property type="project" value="TreeGrafter"/>
</dbReference>
<feature type="transmembrane region" description="Helical" evidence="5">
    <location>
        <begin position="66"/>
        <end position="86"/>
    </location>
</feature>
<keyword evidence="2 5" id="KW-0812">Transmembrane</keyword>
<dbReference type="PROSITE" id="PS50261">
    <property type="entry name" value="G_PROTEIN_RECEP_F2_4"/>
    <property type="match status" value="1"/>
</dbReference>
<feature type="transmembrane region" description="Helical" evidence="5">
    <location>
        <begin position="196"/>
        <end position="218"/>
    </location>
</feature>
<dbReference type="AlphaFoldDB" id="A0AAD5FAM4"/>
<feature type="non-terminal residue" evidence="7">
    <location>
        <position position="299"/>
    </location>
</feature>
<evidence type="ECO:0000256" key="3">
    <source>
        <dbReference type="ARBA" id="ARBA00022989"/>
    </source>
</evidence>
<evidence type="ECO:0000256" key="2">
    <source>
        <dbReference type="ARBA" id="ARBA00022692"/>
    </source>
</evidence>
<feature type="non-terminal residue" evidence="7">
    <location>
        <position position="1"/>
    </location>
</feature>
<feature type="transmembrane region" description="Helical" evidence="5">
    <location>
        <begin position="98"/>
        <end position="120"/>
    </location>
</feature>
<keyword evidence="8" id="KW-1185">Reference proteome</keyword>
<evidence type="ECO:0000256" key="1">
    <source>
        <dbReference type="ARBA" id="ARBA00004141"/>
    </source>
</evidence>
<protein>
    <submittedName>
        <fullName evidence="7">Adhesion G-protein coupled receptor G5-like</fullName>
    </submittedName>
</protein>
<comment type="subcellular location">
    <subcellularLocation>
        <location evidence="1">Membrane</location>
        <topology evidence="1">Multi-pass membrane protein</topology>
    </subcellularLocation>
</comment>
<comment type="caution">
    <text evidence="7">The sequence shown here is derived from an EMBL/GenBank/DDBJ whole genome shotgun (WGS) entry which is preliminary data.</text>
</comment>
<evidence type="ECO:0000313" key="8">
    <source>
        <dbReference type="Proteomes" id="UP001205998"/>
    </source>
</evidence>
<evidence type="ECO:0000259" key="6">
    <source>
        <dbReference type="PROSITE" id="PS50261"/>
    </source>
</evidence>
<dbReference type="EMBL" id="MU582332">
    <property type="protein sequence ID" value="KAI5608592.1"/>
    <property type="molecule type" value="Genomic_DNA"/>
</dbReference>
<feature type="domain" description="G-protein coupled receptors family 2 profile 2" evidence="6">
    <location>
        <begin position="29"/>
        <end position="287"/>
    </location>
</feature>
<feature type="transmembrane region" description="Helical" evidence="5">
    <location>
        <begin position="239"/>
        <end position="258"/>
    </location>
</feature>
<dbReference type="GO" id="GO:0004930">
    <property type="term" value="F:G protein-coupled receptor activity"/>
    <property type="evidence" value="ECO:0007669"/>
    <property type="project" value="TreeGrafter"/>
</dbReference>
<evidence type="ECO:0000313" key="7">
    <source>
        <dbReference type="EMBL" id="KAI5608592.1"/>
    </source>
</evidence>
<dbReference type="Proteomes" id="UP001205998">
    <property type="component" value="Unassembled WGS sequence"/>
</dbReference>
<gene>
    <name evidence="7" type="ORF">C0J50_6731</name>
</gene>
<reference evidence="7" key="1">
    <citation type="submission" date="2018-07" db="EMBL/GenBank/DDBJ databases">
        <title>Comparative genomics of catfishes provides insights into carnivory and benthic adaptation.</title>
        <authorList>
            <person name="Zhang Y."/>
            <person name="Wang D."/>
            <person name="Peng Z."/>
            <person name="Zheng S."/>
            <person name="Shao F."/>
            <person name="Tao W."/>
        </authorList>
    </citation>
    <scope>NUCLEOTIDE SEQUENCE</scope>
    <source>
        <strain evidence="7">Chongqing</strain>
    </source>
</reference>
<dbReference type="Gene3D" id="1.20.1070.10">
    <property type="entry name" value="Rhodopsin 7-helix transmembrane proteins"/>
    <property type="match status" value="1"/>
</dbReference>
<feature type="transmembrane region" description="Helical" evidence="5">
    <location>
        <begin position="264"/>
        <end position="284"/>
    </location>
</feature>
<evidence type="ECO:0000256" key="4">
    <source>
        <dbReference type="ARBA" id="ARBA00023136"/>
    </source>
</evidence>
<keyword evidence="7" id="KW-0675">Receptor</keyword>
<proteinExistence type="predicted"/>
<keyword evidence="4 5" id="KW-0472">Membrane</keyword>